<comment type="caution">
    <text evidence="1">The sequence shown here is derived from an EMBL/GenBank/DDBJ whole genome shotgun (WGS) entry which is preliminary data.</text>
</comment>
<dbReference type="InterPro" id="IPR023799">
    <property type="entry name" value="RbfA_dom_sf"/>
</dbReference>
<proteinExistence type="inferred from homology"/>
<dbReference type="InterPro" id="IPR000238">
    <property type="entry name" value="RbfA"/>
</dbReference>
<dbReference type="HAMAP" id="MF_00003">
    <property type="entry name" value="RbfA"/>
    <property type="match status" value="1"/>
</dbReference>
<organism evidence="1">
    <name type="scientific">marine sediment metagenome</name>
    <dbReference type="NCBI Taxonomy" id="412755"/>
    <lineage>
        <taxon>unclassified sequences</taxon>
        <taxon>metagenomes</taxon>
        <taxon>ecological metagenomes</taxon>
    </lineage>
</organism>
<evidence type="ECO:0000313" key="1">
    <source>
        <dbReference type="EMBL" id="GAG74450.1"/>
    </source>
</evidence>
<dbReference type="PROSITE" id="PS01319">
    <property type="entry name" value="RBFA"/>
    <property type="match status" value="1"/>
</dbReference>
<reference evidence="1" key="1">
    <citation type="journal article" date="2014" name="Front. Microbiol.">
        <title>High frequency of phylogenetically diverse reductive dehalogenase-homologous genes in deep subseafloor sedimentary metagenomes.</title>
        <authorList>
            <person name="Kawai M."/>
            <person name="Futagami T."/>
            <person name="Toyoda A."/>
            <person name="Takaki Y."/>
            <person name="Nishi S."/>
            <person name="Hori S."/>
            <person name="Arai W."/>
            <person name="Tsubouchi T."/>
            <person name="Morono Y."/>
            <person name="Uchiyama I."/>
            <person name="Ito T."/>
            <person name="Fujiyama A."/>
            <person name="Inagaki F."/>
            <person name="Takami H."/>
        </authorList>
    </citation>
    <scope>NUCLEOTIDE SEQUENCE</scope>
    <source>
        <strain evidence="1">Expedition CK06-06</strain>
    </source>
</reference>
<protein>
    <recommendedName>
        <fullName evidence="2">Ribosome-binding factor A</fullName>
    </recommendedName>
</protein>
<dbReference type="PANTHER" id="PTHR33515:SF1">
    <property type="entry name" value="RIBOSOME-BINDING FACTOR A, CHLOROPLASTIC-RELATED"/>
    <property type="match status" value="1"/>
</dbReference>
<evidence type="ECO:0008006" key="2">
    <source>
        <dbReference type="Google" id="ProtNLM"/>
    </source>
</evidence>
<dbReference type="InterPro" id="IPR020053">
    <property type="entry name" value="Ribosome-bd_factorA_CS"/>
</dbReference>
<dbReference type="PANTHER" id="PTHR33515">
    <property type="entry name" value="RIBOSOME-BINDING FACTOR A, CHLOROPLASTIC-RELATED"/>
    <property type="match status" value="1"/>
</dbReference>
<dbReference type="InterPro" id="IPR015946">
    <property type="entry name" value="KH_dom-like_a/b"/>
</dbReference>
<dbReference type="AlphaFoldDB" id="X0ZXA2"/>
<dbReference type="GO" id="GO:0043024">
    <property type="term" value="F:ribosomal small subunit binding"/>
    <property type="evidence" value="ECO:0007669"/>
    <property type="project" value="TreeGrafter"/>
</dbReference>
<dbReference type="Gene3D" id="3.30.300.20">
    <property type="match status" value="1"/>
</dbReference>
<gene>
    <name evidence="1" type="ORF">S01H4_03049</name>
</gene>
<dbReference type="SUPFAM" id="SSF89919">
    <property type="entry name" value="Ribosome-binding factor A, RbfA"/>
    <property type="match status" value="1"/>
</dbReference>
<name>X0ZXA2_9ZZZZ</name>
<dbReference type="NCBIfam" id="TIGR00082">
    <property type="entry name" value="rbfA"/>
    <property type="match status" value="1"/>
</dbReference>
<dbReference type="GO" id="GO:0005829">
    <property type="term" value="C:cytosol"/>
    <property type="evidence" value="ECO:0007669"/>
    <property type="project" value="TreeGrafter"/>
</dbReference>
<accession>X0ZXA2</accession>
<sequence>MGVERVRKVEIAIQKELGEILQREIKDPRIGFVTVTKVKVTPDLRIANIYISIYGSDEEKEQSIKGLESAKKYIRSLLGKRLDLKFTPEIKFFFDKSIEEGIRISKLISEIKEKEGKKS</sequence>
<dbReference type="Pfam" id="PF02033">
    <property type="entry name" value="RBFA"/>
    <property type="match status" value="1"/>
</dbReference>
<dbReference type="GO" id="GO:0006364">
    <property type="term" value="P:rRNA processing"/>
    <property type="evidence" value="ECO:0007669"/>
    <property type="project" value="InterPro"/>
</dbReference>
<dbReference type="EMBL" id="BART01000713">
    <property type="protein sequence ID" value="GAG74450.1"/>
    <property type="molecule type" value="Genomic_DNA"/>
</dbReference>